<keyword evidence="1" id="KW-1133">Transmembrane helix</keyword>
<keyword evidence="1" id="KW-0472">Membrane</keyword>
<accession>A0AAE0X8H3</accession>
<dbReference type="Proteomes" id="UP001270362">
    <property type="component" value="Unassembled WGS sequence"/>
</dbReference>
<evidence type="ECO:0000256" key="1">
    <source>
        <dbReference type="SAM" id="Phobius"/>
    </source>
</evidence>
<evidence type="ECO:0000313" key="2">
    <source>
        <dbReference type="EMBL" id="KAK3688025.1"/>
    </source>
</evidence>
<reference evidence="2" key="2">
    <citation type="submission" date="2023-06" db="EMBL/GenBank/DDBJ databases">
        <authorList>
            <consortium name="Lawrence Berkeley National Laboratory"/>
            <person name="Haridas S."/>
            <person name="Hensen N."/>
            <person name="Bonometti L."/>
            <person name="Westerberg I."/>
            <person name="Brannstrom I.O."/>
            <person name="Guillou S."/>
            <person name="Cros-Aarteil S."/>
            <person name="Calhoun S."/>
            <person name="Kuo A."/>
            <person name="Mondo S."/>
            <person name="Pangilinan J."/>
            <person name="Riley R."/>
            <person name="Labutti K."/>
            <person name="Andreopoulos B."/>
            <person name="Lipzen A."/>
            <person name="Chen C."/>
            <person name="Yanf M."/>
            <person name="Daum C."/>
            <person name="Ng V."/>
            <person name="Clum A."/>
            <person name="Steindorff A."/>
            <person name="Ohm R."/>
            <person name="Martin F."/>
            <person name="Silar P."/>
            <person name="Natvig D."/>
            <person name="Lalanne C."/>
            <person name="Gautier V."/>
            <person name="Ament-Velasquez S.L."/>
            <person name="Kruys A."/>
            <person name="Hutchinson M.I."/>
            <person name="Powell A.J."/>
            <person name="Barry K."/>
            <person name="Miller A.N."/>
            <person name="Grigoriev I.V."/>
            <person name="Debuchy R."/>
            <person name="Gladieux P."/>
            <person name="Thoren M.H."/>
            <person name="Johannesson H."/>
        </authorList>
    </citation>
    <scope>NUCLEOTIDE SEQUENCE</scope>
    <source>
        <strain evidence="2">CBS 314.62</strain>
    </source>
</reference>
<keyword evidence="3" id="KW-1185">Reference proteome</keyword>
<keyword evidence="1" id="KW-0812">Transmembrane</keyword>
<evidence type="ECO:0000313" key="3">
    <source>
        <dbReference type="Proteomes" id="UP001270362"/>
    </source>
</evidence>
<gene>
    <name evidence="2" type="ORF">B0T22DRAFT_142954</name>
</gene>
<sequence>MCITRRKLPVTSFGLLEHRVSLTSVKIPTITERHALGLRSAGQSRFHPGRRIYAILPVKAWKTKDHPRLQTRFASAIVSATASRGISQRNLERMRIEDLKHSREPKSQPSAALLCSLSRPASVSRCCLVCDNTSNRAKRHSRFYPQGDSLADDAALLLTVGPLPQVVSHLAHPSVSSSRCSLVMHTRTRLQVACSRLPPGPSRRDERFLQSAGIQSVYLVTYLAILVILSLSLLKTGRELTDAQRCDFFLCTCICFFISLLPLPVFFPVQDCHVGKSTFQHRQQALLTSELSVAPRRAVRLAVGPEAQG</sequence>
<protein>
    <submittedName>
        <fullName evidence="2">Uncharacterized protein</fullName>
    </submittedName>
</protein>
<name>A0AAE0X8H3_9PEZI</name>
<reference evidence="2" key="1">
    <citation type="journal article" date="2023" name="Mol. Phylogenet. Evol.">
        <title>Genome-scale phylogeny and comparative genomics of the fungal order Sordariales.</title>
        <authorList>
            <person name="Hensen N."/>
            <person name="Bonometti L."/>
            <person name="Westerberg I."/>
            <person name="Brannstrom I.O."/>
            <person name="Guillou S."/>
            <person name="Cros-Aarteil S."/>
            <person name="Calhoun S."/>
            <person name="Haridas S."/>
            <person name="Kuo A."/>
            <person name="Mondo S."/>
            <person name="Pangilinan J."/>
            <person name="Riley R."/>
            <person name="LaButti K."/>
            <person name="Andreopoulos B."/>
            <person name="Lipzen A."/>
            <person name="Chen C."/>
            <person name="Yan M."/>
            <person name="Daum C."/>
            <person name="Ng V."/>
            <person name="Clum A."/>
            <person name="Steindorff A."/>
            <person name="Ohm R.A."/>
            <person name="Martin F."/>
            <person name="Silar P."/>
            <person name="Natvig D.O."/>
            <person name="Lalanne C."/>
            <person name="Gautier V."/>
            <person name="Ament-Velasquez S.L."/>
            <person name="Kruys A."/>
            <person name="Hutchinson M.I."/>
            <person name="Powell A.J."/>
            <person name="Barry K."/>
            <person name="Miller A.N."/>
            <person name="Grigoriev I.V."/>
            <person name="Debuchy R."/>
            <person name="Gladieux P."/>
            <person name="Hiltunen Thoren M."/>
            <person name="Johannesson H."/>
        </authorList>
    </citation>
    <scope>NUCLEOTIDE SEQUENCE</scope>
    <source>
        <strain evidence="2">CBS 314.62</strain>
    </source>
</reference>
<organism evidence="2 3">
    <name type="scientific">Podospora appendiculata</name>
    <dbReference type="NCBI Taxonomy" id="314037"/>
    <lineage>
        <taxon>Eukaryota</taxon>
        <taxon>Fungi</taxon>
        <taxon>Dikarya</taxon>
        <taxon>Ascomycota</taxon>
        <taxon>Pezizomycotina</taxon>
        <taxon>Sordariomycetes</taxon>
        <taxon>Sordariomycetidae</taxon>
        <taxon>Sordariales</taxon>
        <taxon>Podosporaceae</taxon>
        <taxon>Podospora</taxon>
    </lineage>
</organism>
<feature type="transmembrane region" description="Helical" evidence="1">
    <location>
        <begin position="246"/>
        <end position="267"/>
    </location>
</feature>
<dbReference type="AlphaFoldDB" id="A0AAE0X8H3"/>
<feature type="transmembrane region" description="Helical" evidence="1">
    <location>
        <begin position="216"/>
        <end position="234"/>
    </location>
</feature>
<proteinExistence type="predicted"/>
<comment type="caution">
    <text evidence="2">The sequence shown here is derived from an EMBL/GenBank/DDBJ whole genome shotgun (WGS) entry which is preliminary data.</text>
</comment>
<dbReference type="EMBL" id="JAULSO010000002">
    <property type="protein sequence ID" value="KAK3688025.1"/>
    <property type="molecule type" value="Genomic_DNA"/>
</dbReference>